<name>Q8RYY7_ORYSJ</name>
<organism evidence="2">
    <name type="scientific">Oryza sativa subsp. japonica</name>
    <name type="common">Rice</name>
    <dbReference type="NCBI Taxonomy" id="39947"/>
    <lineage>
        <taxon>Eukaryota</taxon>
        <taxon>Viridiplantae</taxon>
        <taxon>Streptophyta</taxon>
        <taxon>Embryophyta</taxon>
        <taxon>Tracheophyta</taxon>
        <taxon>Spermatophyta</taxon>
        <taxon>Magnoliopsida</taxon>
        <taxon>Liliopsida</taxon>
        <taxon>Poales</taxon>
        <taxon>Poaceae</taxon>
        <taxon>BOP clade</taxon>
        <taxon>Oryzoideae</taxon>
        <taxon>Oryzeae</taxon>
        <taxon>Oryzinae</taxon>
        <taxon>Oryza</taxon>
        <taxon>Oryza sativa</taxon>
    </lineage>
</organism>
<dbReference type="EMBL" id="AP003922">
    <property type="protein sequence ID" value="BAB86224.1"/>
    <property type="molecule type" value="Genomic_DNA"/>
</dbReference>
<proteinExistence type="predicted"/>
<protein>
    <submittedName>
        <fullName evidence="2">p0648C09.13 protein</fullName>
    </submittedName>
</protein>
<accession>Q8RYY7</accession>
<gene>
    <name evidence="2" type="primary">P0648C09.13</name>
</gene>
<dbReference type="AlphaFoldDB" id="Q8RYY7"/>
<evidence type="ECO:0000256" key="1">
    <source>
        <dbReference type="SAM" id="MobiDB-lite"/>
    </source>
</evidence>
<feature type="region of interest" description="Disordered" evidence="1">
    <location>
        <begin position="77"/>
        <end position="107"/>
    </location>
</feature>
<reference evidence="2" key="1">
    <citation type="submission" date="2001-07" db="EMBL/GenBank/DDBJ databases">
        <title>Oryza sativa nipponbare(GA3) genomic DNA, chromosome 1, PAC clone:P0648C09.</title>
        <authorList>
            <person name="Sasaki T."/>
            <person name="Matsumoto T."/>
            <person name="Yamamoto K."/>
        </authorList>
    </citation>
    <scope>NUCLEOTIDE SEQUENCE</scope>
</reference>
<sequence>MEHGRRGEEPGRETGWEVVDAPAADTCRSGYPVWAGPFFWAVSTNRRLTSDILQESGIPVPRIQFLCTQQLASKRTNLFSENRSTRRDPFKNTPSDSKYSNDETYRL</sequence>
<evidence type="ECO:0000313" key="2">
    <source>
        <dbReference type="EMBL" id="BAB86224.1"/>
    </source>
</evidence>